<organism evidence="1 2">
    <name type="scientific">Dyella acidisoli</name>
    <dbReference type="NCBI Taxonomy" id="1867834"/>
    <lineage>
        <taxon>Bacteria</taxon>
        <taxon>Pseudomonadati</taxon>
        <taxon>Pseudomonadota</taxon>
        <taxon>Gammaproteobacteria</taxon>
        <taxon>Lysobacterales</taxon>
        <taxon>Rhodanobacteraceae</taxon>
        <taxon>Dyella</taxon>
    </lineage>
</organism>
<comment type="caution">
    <text evidence="1">The sequence shown here is derived from an EMBL/GenBank/DDBJ whole genome shotgun (WGS) entry which is preliminary data.</text>
</comment>
<gene>
    <name evidence="1" type="ORF">GCM10007901_19320</name>
</gene>
<dbReference type="EMBL" id="BSOB01000017">
    <property type="protein sequence ID" value="GLQ92981.1"/>
    <property type="molecule type" value="Genomic_DNA"/>
</dbReference>
<evidence type="ECO:0000313" key="1">
    <source>
        <dbReference type="EMBL" id="GLQ92981.1"/>
    </source>
</evidence>
<evidence type="ECO:0000313" key="2">
    <source>
        <dbReference type="Proteomes" id="UP001156670"/>
    </source>
</evidence>
<accession>A0ABQ5XMP8</accession>
<sequence length="60" mass="6676">MNLRGALYNLEAVIPAEAGIQFALMQKAKMDSRFRGNDGFKGYKFLPQAVTPHPSPLPRD</sequence>
<name>A0ABQ5XMP8_9GAMM</name>
<dbReference type="Proteomes" id="UP001156670">
    <property type="component" value="Unassembled WGS sequence"/>
</dbReference>
<proteinExistence type="predicted"/>
<protein>
    <submittedName>
        <fullName evidence="1">Uncharacterized protein</fullName>
    </submittedName>
</protein>
<keyword evidence="2" id="KW-1185">Reference proteome</keyword>
<reference evidence="2" key="1">
    <citation type="journal article" date="2019" name="Int. J. Syst. Evol. Microbiol.">
        <title>The Global Catalogue of Microorganisms (GCM) 10K type strain sequencing project: providing services to taxonomists for standard genome sequencing and annotation.</title>
        <authorList>
            <consortium name="The Broad Institute Genomics Platform"/>
            <consortium name="The Broad Institute Genome Sequencing Center for Infectious Disease"/>
            <person name="Wu L."/>
            <person name="Ma J."/>
        </authorList>
    </citation>
    <scope>NUCLEOTIDE SEQUENCE [LARGE SCALE GENOMIC DNA]</scope>
    <source>
        <strain evidence="2">NBRC 111980</strain>
    </source>
</reference>